<protein>
    <submittedName>
        <fullName evidence="1">Uncharacterized protein</fullName>
    </submittedName>
</protein>
<name>A0ABR1W670_9PEZI</name>
<dbReference type="EMBL" id="JAQQWL010000003">
    <property type="protein sequence ID" value="KAK8078953.1"/>
    <property type="molecule type" value="Genomic_DNA"/>
</dbReference>
<evidence type="ECO:0000313" key="2">
    <source>
        <dbReference type="Proteomes" id="UP001480595"/>
    </source>
</evidence>
<comment type="caution">
    <text evidence="1">The sequence shown here is derived from an EMBL/GenBank/DDBJ whole genome shotgun (WGS) entry which is preliminary data.</text>
</comment>
<dbReference type="GeneID" id="92087232"/>
<reference evidence="1 2" key="1">
    <citation type="submission" date="2023-01" db="EMBL/GenBank/DDBJ databases">
        <title>Analysis of 21 Apiospora genomes using comparative genomics revels a genus with tremendous synthesis potential of carbohydrate active enzymes and secondary metabolites.</title>
        <authorList>
            <person name="Sorensen T."/>
        </authorList>
    </citation>
    <scope>NUCLEOTIDE SEQUENCE [LARGE SCALE GENOMIC DNA]</scope>
    <source>
        <strain evidence="1 2">CBS 135458</strain>
    </source>
</reference>
<dbReference type="RefSeq" id="XP_066720024.1">
    <property type="nucleotide sequence ID" value="XM_066854169.1"/>
</dbReference>
<accession>A0ABR1W670</accession>
<organism evidence="1 2">
    <name type="scientific">Apiospora phragmitis</name>
    <dbReference type="NCBI Taxonomy" id="2905665"/>
    <lineage>
        <taxon>Eukaryota</taxon>
        <taxon>Fungi</taxon>
        <taxon>Dikarya</taxon>
        <taxon>Ascomycota</taxon>
        <taxon>Pezizomycotina</taxon>
        <taxon>Sordariomycetes</taxon>
        <taxon>Xylariomycetidae</taxon>
        <taxon>Amphisphaeriales</taxon>
        <taxon>Apiosporaceae</taxon>
        <taxon>Apiospora</taxon>
    </lineage>
</organism>
<sequence>MKSRAEKAFILGLISTLLDQAGTHYMKAIARSIIRGTIDQLKADASDLVQAVRGPNSSTNDESNWGSLTTPSSYETSQVACFMVIAKKCMLHGLWDKAAWVIDNCCCSVAEEHKDKPPVLLKSSSWLSKALHISYVSWGKQFLADVVDLVQQSGKPAPASFKPFFESLVRHYILAEIPPWPKQPVGWAHRRRECPGNPRVVRRDPHHCRDRGTCKELNDFLESSTEKSHRFTLAADLRDHIHHRLPVEIFRLETIKDGASDTTPVVTKLGTEYQAELDQRKVNIQNLEKRHLAFRIPCVQTALGDELYTELVLLRNIRTPPGDESGEQLVPLAYTTTAKTTGAELNALAEGSVGKKRPARGSFDLPQELRDALRKSLRVRVEDPDADVDLMEDVPWEDD</sequence>
<proteinExistence type="predicted"/>
<gene>
    <name evidence="1" type="ORF">PG994_002760</name>
</gene>
<dbReference type="Proteomes" id="UP001480595">
    <property type="component" value="Unassembled WGS sequence"/>
</dbReference>
<keyword evidence="2" id="KW-1185">Reference proteome</keyword>
<evidence type="ECO:0000313" key="1">
    <source>
        <dbReference type="EMBL" id="KAK8078953.1"/>
    </source>
</evidence>